<evidence type="ECO:0000256" key="1">
    <source>
        <dbReference type="ARBA" id="ARBA00004613"/>
    </source>
</evidence>
<accession>A0A0D9SEB5</accession>
<reference evidence="7" key="2">
    <citation type="submission" date="2025-08" db="UniProtKB">
        <authorList>
            <consortium name="Ensembl"/>
        </authorList>
    </citation>
    <scope>IDENTIFICATION</scope>
</reference>
<evidence type="ECO:0000256" key="2">
    <source>
        <dbReference type="ARBA" id="ARBA00005516"/>
    </source>
</evidence>
<dbReference type="GO" id="GO:0007218">
    <property type="term" value="P:neuropeptide signaling pathway"/>
    <property type="evidence" value="ECO:0007669"/>
    <property type="project" value="UniProtKB-KW"/>
</dbReference>
<dbReference type="InterPro" id="IPR024565">
    <property type="entry name" value="P518"/>
</dbReference>
<dbReference type="GO" id="GO:0007625">
    <property type="term" value="P:grooming behavior"/>
    <property type="evidence" value="ECO:0007669"/>
    <property type="project" value="Ensembl"/>
</dbReference>
<feature type="chain" id="PRO_5002347128" evidence="6">
    <location>
        <begin position="19"/>
        <end position="136"/>
    </location>
</feature>
<protein>
    <submittedName>
        <fullName evidence="7">Pyroglutamylated RFamide peptide</fullName>
    </submittedName>
</protein>
<dbReference type="eggNOG" id="ENOG502S84J">
    <property type="taxonomic scope" value="Eukaryota"/>
</dbReference>
<keyword evidence="5" id="KW-0527">Neuropeptide</keyword>
<dbReference type="Proteomes" id="UP000029965">
    <property type="component" value="Chromosome 12"/>
</dbReference>
<keyword evidence="4" id="KW-0027">Amidation</keyword>
<organism evidence="7 8">
    <name type="scientific">Chlorocebus sabaeus</name>
    <name type="common">Green monkey</name>
    <name type="synonym">Simia sabaea</name>
    <dbReference type="NCBI Taxonomy" id="60711"/>
    <lineage>
        <taxon>Eukaryota</taxon>
        <taxon>Metazoa</taxon>
        <taxon>Chordata</taxon>
        <taxon>Craniata</taxon>
        <taxon>Vertebrata</taxon>
        <taxon>Euteleostomi</taxon>
        <taxon>Mammalia</taxon>
        <taxon>Eutheria</taxon>
        <taxon>Euarchontoglires</taxon>
        <taxon>Primates</taxon>
        <taxon>Haplorrhini</taxon>
        <taxon>Catarrhini</taxon>
        <taxon>Cercopithecidae</taxon>
        <taxon>Cercopithecinae</taxon>
        <taxon>Chlorocebus</taxon>
    </lineage>
</organism>
<keyword evidence="3" id="KW-0964">Secreted</keyword>
<comment type="subcellular location">
    <subcellularLocation>
        <location evidence="1">Secreted</location>
    </subcellularLocation>
</comment>
<dbReference type="GO" id="GO:0007626">
    <property type="term" value="P:locomotory behavior"/>
    <property type="evidence" value="ECO:0007669"/>
    <property type="project" value="Ensembl"/>
</dbReference>
<name>A0A0D9SEB5_CHLSB</name>
<dbReference type="GO" id="GO:0005576">
    <property type="term" value="C:extracellular region"/>
    <property type="evidence" value="ECO:0007669"/>
    <property type="project" value="UniProtKB-SubCell"/>
</dbReference>
<dbReference type="STRING" id="60711.ENSCSAP00000019204"/>
<reference evidence="7 8" key="1">
    <citation type="submission" date="2014-03" db="EMBL/GenBank/DDBJ databases">
        <authorList>
            <person name="Warren W."/>
            <person name="Wilson R.K."/>
        </authorList>
    </citation>
    <scope>NUCLEOTIDE SEQUENCE</scope>
</reference>
<dbReference type="EMBL" id="AQIB01140450">
    <property type="status" value="NOT_ANNOTATED_CDS"/>
    <property type="molecule type" value="Genomic_DNA"/>
</dbReference>
<dbReference type="GO" id="GO:0031854">
    <property type="term" value="F:orexigenic neuropeptide QRFP receptor binding"/>
    <property type="evidence" value="ECO:0007669"/>
    <property type="project" value="Ensembl"/>
</dbReference>
<evidence type="ECO:0000313" key="8">
    <source>
        <dbReference type="Proteomes" id="UP000029965"/>
    </source>
</evidence>
<dbReference type="GO" id="GO:0045777">
    <property type="term" value="P:positive regulation of blood pressure"/>
    <property type="evidence" value="ECO:0007669"/>
    <property type="project" value="Ensembl"/>
</dbReference>
<dbReference type="GeneTree" id="ENSGT00390000015756"/>
<gene>
    <name evidence="7" type="primary">QRFP</name>
</gene>
<evidence type="ECO:0000256" key="4">
    <source>
        <dbReference type="ARBA" id="ARBA00022815"/>
    </source>
</evidence>
<reference evidence="7" key="3">
    <citation type="submission" date="2025-09" db="UniProtKB">
        <authorList>
            <consortium name="Ensembl"/>
        </authorList>
    </citation>
    <scope>IDENTIFICATION</scope>
</reference>
<dbReference type="AlphaFoldDB" id="A0A0D9SEB5"/>
<evidence type="ECO:0000256" key="5">
    <source>
        <dbReference type="ARBA" id="ARBA00023320"/>
    </source>
</evidence>
<comment type="similarity">
    <text evidence="2">Belongs to the RFamide neuropeptide family.</text>
</comment>
<proteinExistence type="inferred from homology"/>
<keyword evidence="6" id="KW-0732">Signal</keyword>
<sequence length="136" mass="14845">MVRSYPLVCLLLLPLGTCFPLLDRREPTDAMGGTGARESWANLAEAPRPHSVWGSSRWLRASQPQALLVIARGLQTSGREHAGCRFRFGRQDEGSEANDFLPAGGVKASGPLGNLAEELNGYSRKKGGFSFRFGRR</sequence>
<dbReference type="GO" id="GO:0060259">
    <property type="term" value="P:regulation of feeding behavior"/>
    <property type="evidence" value="ECO:0007669"/>
    <property type="project" value="Ensembl"/>
</dbReference>
<dbReference type="Pfam" id="PF11109">
    <property type="entry name" value="RFamide_26RFa"/>
    <property type="match status" value="1"/>
</dbReference>
<dbReference type="GO" id="GO:0005184">
    <property type="term" value="F:neuropeptide hormone activity"/>
    <property type="evidence" value="ECO:0007669"/>
    <property type="project" value="Ensembl"/>
</dbReference>
<dbReference type="PANTHER" id="PTHR36476:SF1">
    <property type="entry name" value="OREXIGENIC NEUROPEPTIDE QRFP"/>
    <property type="match status" value="1"/>
</dbReference>
<evidence type="ECO:0000256" key="6">
    <source>
        <dbReference type="SAM" id="SignalP"/>
    </source>
</evidence>
<keyword evidence="8" id="KW-1185">Reference proteome</keyword>
<evidence type="ECO:0000256" key="3">
    <source>
        <dbReference type="ARBA" id="ARBA00022525"/>
    </source>
</evidence>
<feature type="signal peptide" evidence="6">
    <location>
        <begin position="1"/>
        <end position="18"/>
    </location>
</feature>
<dbReference type="Bgee" id="ENSCSAG00000019708">
    <property type="expression patterns" value="Expressed in fibroblast and 1 other cell type or tissue"/>
</dbReference>
<dbReference type="OMA" id="TGREMSW"/>
<dbReference type="Ensembl" id="ENSCSAT00000019798.1">
    <property type="protein sequence ID" value="ENSCSAP00000019204.1"/>
    <property type="gene ID" value="ENSCSAG00000019708.1"/>
</dbReference>
<dbReference type="PANTHER" id="PTHR36476">
    <property type="entry name" value="OREXIGENIC NEUROPEPTIDE QRFP"/>
    <property type="match status" value="1"/>
</dbReference>
<evidence type="ECO:0000313" key="7">
    <source>
        <dbReference type="Ensembl" id="ENSCSAP00000019204.1"/>
    </source>
</evidence>